<protein>
    <submittedName>
        <fullName evidence="2">Uncharacterized protein</fullName>
    </submittedName>
</protein>
<comment type="caution">
    <text evidence="2">The sequence shown here is derived from an EMBL/GenBank/DDBJ whole genome shotgun (WGS) entry which is preliminary data.</text>
</comment>
<dbReference type="EMBL" id="MCFF01000033">
    <property type="protein sequence ID" value="ORZ09702.1"/>
    <property type="molecule type" value="Genomic_DNA"/>
</dbReference>
<dbReference type="Proteomes" id="UP000193648">
    <property type="component" value="Unassembled WGS sequence"/>
</dbReference>
<dbReference type="OrthoDB" id="2438508at2759"/>
<keyword evidence="3" id="KW-1185">Reference proteome</keyword>
<accession>A0A1Y2GFX1</accession>
<organism evidence="2 3">
    <name type="scientific">Lobosporangium transversale</name>
    <dbReference type="NCBI Taxonomy" id="64571"/>
    <lineage>
        <taxon>Eukaryota</taxon>
        <taxon>Fungi</taxon>
        <taxon>Fungi incertae sedis</taxon>
        <taxon>Mucoromycota</taxon>
        <taxon>Mortierellomycotina</taxon>
        <taxon>Mortierellomycetes</taxon>
        <taxon>Mortierellales</taxon>
        <taxon>Mortierellaceae</taxon>
        <taxon>Lobosporangium</taxon>
    </lineage>
</organism>
<keyword evidence="1" id="KW-0472">Membrane</keyword>
<dbReference type="RefSeq" id="XP_021878972.1">
    <property type="nucleotide sequence ID" value="XM_022025028.1"/>
</dbReference>
<name>A0A1Y2GFX1_9FUNG</name>
<evidence type="ECO:0000313" key="2">
    <source>
        <dbReference type="EMBL" id="ORZ09702.1"/>
    </source>
</evidence>
<feature type="transmembrane region" description="Helical" evidence="1">
    <location>
        <begin position="20"/>
        <end position="43"/>
    </location>
</feature>
<feature type="transmembrane region" description="Helical" evidence="1">
    <location>
        <begin position="145"/>
        <end position="163"/>
    </location>
</feature>
<gene>
    <name evidence="2" type="ORF">BCR41DRAFT_358330</name>
</gene>
<sequence>MNQPLLQVTLPVLSNVLGNNTVAGILAVVNLALNTITATTAVLNKHGRNSYESYASSLKNQGYEDYTGQNAYRGQGEQHAQGTPFQSLVMNTLATAFSSINTAFASVTHSETPLTTYILVAVLSYVAFKITYAVVSWVVRSVLNLIKLTIIVTIVTSIVWFIINITSASRGSDSNTGRQHRHQDPISQLLYSLQNKFQAEFERQQQYLQDPYVY</sequence>
<reference evidence="2 3" key="1">
    <citation type="submission" date="2016-07" db="EMBL/GenBank/DDBJ databases">
        <title>Pervasive Adenine N6-methylation of Active Genes in Fungi.</title>
        <authorList>
            <consortium name="DOE Joint Genome Institute"/>
            <person name="Mondo S.J."/>
            <person name="Dannebaum R.O."/>
            <person name="Kuo R.C."/>
            <person name="Labutti K."/>
            <person name="Haridas S."/>
            <person name="Kuo A."/>
            <person name="Salamov A."/>
            <person name="Ahrendt S.R."/>
            <person name="Lipzen A."/>
            <person name="Sullivan W."/>
            <person name="Andreopoulos W.B."/>
            <person name="Clum A."/>
            <person name="Lindquist E."/>
            <person name="Daum C."/>
            <person name="Ramamoorthy G.K."/>
            <person name="Gryganskyi A."/>
            <person name="Culley D."/>
            <person name="Magnuson J.K."/>
            <person name="James T.Y."/>
            <person name="O'Malley M.A."/>
            <person name="Stajich J.E."/>
            <person name="Spatafora J.W."/>
            <person name="Visel A."/>
            <person name="Grigoriev I.V."/>
        </authorList>
    </citation>
    <scope>NUCLEOTIDE SEQUENCE [LARGE SCALE GENOMIC DNA]</scope>
    <source>
        <strain evidence="2 3">NRRL 3116</strain>
    </source>
</reference>
<evidence type="ECO:0000313" key="3">
    <source>
        <dbReference type="Proteomes" id="UP000193648"/>
    </source>
</evidence>
<dbReference type="InParanoid" id="A0A1Y2GFX1"/>
<evidence type="ECO:0000256" key="1">
    <source>
        <dbReference type="SAM" id="Phobius"/>
    </source>
</evidence>
<dbReference type="GeneID" id="33566872"/>
<proteinExistence type="predicted"/>
<keyword evidence="1" id="KW-0812">Transmembrane</keyword>
<keyword evidence="1" id="KW-1133">Transmembrane helix</keyword>
<dbReference type="AlphaFoldDB" id="A0A1Y2GFX1"/>
<feature type="transmembrane region" description="Helical" evidence="1">
    <location>
        <begin position="117"/>
        <end position="139"/>
    </location>
</feature>